<dbReference type="PANTHER" id="PTHR32022:SF10">
    <property type="entry name" value="D-GLUTAMATE CYCLASE, MITOCHONDRIAL"/>
    <property type="match status" value="1"/>
</dbReference>
<sequence length="206" mass="23315">MTTIRKLSAVEKAALSPKEYRLMVRRGEWPADECPEFCCQGYSQHAVVILPQDYAYEFLLFCTRNPRGLLVSDVCEPGSPHPMLIAPEADVRTDCSRYRVYEYGEVVDEPTDILKYWRDDLVAFILPCSFGFEGALRQYKVKFRTMGAFTTNLRAIPAGRFTSEHMIASVRLFKTNRDAIRAVQITSRLPVSHGSPICIGDPARIG</sequence>
<organism evidence="3">
    <name type="scientific">marine sediment metagenome</name>
    <dbReference type="NCBI Taxonomy" id="412755"/>
    <lineage>
        <taxon>unclassified sequences</taxon>
        <taxon>metagenomes</taxon>
        <taxon>ecological metagenomes</taxon>
    </lineage>
</organism>
<evidence type="ECO:0008006" key="4">
    <source>
        <dbReference type="Google" id="ProtNLM"/>
    </source>
</evidence>
<dbReference type="InterPro" id="IPR038021">
    <property type="entry name" value="Putative_hydro-lyase"/>
</dbReference>
<protein>
    <recommendedName>
        <fullName evidence="4">DUF1445 domain-containing protein</fullName>
    </recommendedName>
</protein>
<evidence type="ECO:0000256" key="2">
    <source>
        <dbReference type="ARBA" id="ARBA00023239"/>
    </source>
</evidence>
<gene>
    <name evidence="3" type="ORF">S01H1_21755</name>
</gene>
<evidence type="ECO:0000313" key="3">
    <source>
        <dbReference type="EMBL" id="GAF97288.1"/>
    </source>
</evidence>
<evidence type="ECO:0000256" key="1">
    <source>
        <dbReference type="ARBA" id="ARBA00007896"/>
    </source>
</evidence>
<dbReference type="Pfam" id="PF07286">
    <property type="entry name" value="D-Glu_cyclase"/>
    <property type="match status" value="1"/>
</dbReference>
<dbReference type="GO" id="GO:0016829">
    <property type="term" value="F:lyase activity"/>
    <property type="evidence" value="ECO:0007669"/>
    <property type="project" value="UniProtKB-KW"/>
</dbReference>
<comment type="similarity">
    <text evidence="1">Belongs to the D-glutamate cyclase family.</text>
</comment>
<proteinExistence type="inferred from homology"/>
<feature type="non-terminal residue" evidence="3">
    <location>
        <position position="206"/>
    </location>
</feature>
<dbReference type="Gene3D" id="3.40.1640.10">
    <property type="entry name" value="PSTPO5379-like"/>
    <property type="match status" value="1"/>
</dbReference>
<dbReference type="SUPFAM" id="SSF160920">
    <property type="entry name" value="PSTPO5379-like"/>
    <property type="match status" value="1"/>
</dbReference>
<dbReference type="Gene3D" id="3.30.2040.10">
    <property type="entry name" value="PSTPO5379-like domain"/>
    <property type="match status" value="1"/>
</dbReference>
<dbReference type="InterPro" id="IPR009906">
    <property type="entry name" value="D-Glu_cyclase"/>
</dbReference>
<keyword evidence="2" id="KW-0456">Lyase</keyword>
<reference evidence="3" key="1">
    <citation type="journal article" date="2014" name="Front. Microbiol.">
        <title>High frequency of phylogenetically diverse reductive dehalogenase-homologous genes in deep subseafloor sedimentary metagenomes.</title>
        <authorList>
            <person name="Kawai M."/>
            <person name="Futagami T."/>
            <person name="Toyoda A."/>
            <person name="Takaki Y."/>
            <person name="Nishi S."/>
            <person name="Hori S."/>
            <person name="Arai W."/>
            <person name="Tsubouchi T."/>
            <person name="Morono Y."/>
            <person name="Uchiyama I."/>
            <person name="Ito T."/>
            <person name="Fujiyama A."/>
            <person name="Inagaki F."/>
            <person name="Takami H."/>
        </authorList>
    </citation>
    <scope>NUCLEOTIDE SEQUENCE</scope>
    <source>
        <strain evidence="3">Expedition CK06-06</strain>
    </source>
</reference>
<accession>X0TUM2</accession>
<dbReference type="EMBL" id="BARS01012123">
    <property type="protein sequence ID" value="GAF97288.1"/>
    <property type="molecule type" value="Genomic_DNA"/>
</dbReference>
<comment type="caution">
    <text evidence="3">The sequence shown here is derived from an EMBL/GenBank/DDBJ whole genome shotgun (WGS) entry which is preliminary data.</text>
</comment>
<dbReference type="AlphaFoldDB" id="X0TUM2"/>
<dbReference type="PANTHER" id="PTHR32022">
    <property type="entry name" value="D-GLUTAMATE CYCLASE, MITOCHONDRIAL"/>
    <property type="match status" value="1"/>
</dbReference>
<name>X0TUM2_9ZZZZ</name>